<name>A0A0B4XTL7_9GAMM</name>
<accession>A0A0B4XTL7</accession>
<feature type="region of interest" description="Disordered" evidence="1">
    <location>
        <begin position="1"/>
        <end position="26"/>
    </location>
</feature>
<dbReference type="HOGENOM" id="CLU_2056388_0_0_6"/>
<protein>
    <submittedName>
        <fullName evidence="2">Uncharacterized protein</fullName>
    </submittedName>
</protein>
<dbReference type="RefSeq" id="WP_008734945.1">
    <property type="nucleotide sequence ID" value="NZ_CP004387.1"/>
</dbReference>
<keyword evidence="3" id="KW-1185">Reference proteome</keyword>
<gene>
    <name evidence="2" type="ORF">S7S_17205</name>
</gene>
<dbReference type="OrthoDB" id="9834953at2"/>
<sequence>MTDHRVSRQSLTATPPRPAQAGAAPLFSNDSARRIDHWLDEHATALDADGQPVTSLFLADDVVAYRIDSLLVSARTSDMLLQDMARQLARRHHLGDDGIALLQRALDILRGELRQQPGA</sequence>
<evidence type="ECO:0000256" key="1">
    <source>
        <dbReference type="SAM" id="MobiDB-lite"/>
    </source>
</evidence>
<evidence type="ECO:0000313" key="3">
    <source>
        <dbReference type="Proteomes" id="UP000006764"/>
    </source>
</evidence>
<dbReference type="AlphaFoldDB" id="A0A0B4XTL7"/>
<dbReference type="KEGG" id="apac:S7S_17205"/>
<proteinExistence type="predicted"/>
<dbReference type="Proteomes" id="UP000006764">
    <property type="component" value="Chromosome"/>
</dbReference>
<dbReference type="EMBL" id="CP004387">
    <property type="protein sequence ID" value="AJD49853.1"/>
    <property type="molecule type" value="Genomic_DNA"/>
</dbReference>
<reference evidence="2 3" key="1">
    <citation type="journal article" date="2012" name="J. Bacteriol.">
        <title>Genome sequence of an alkane-degrading bacterium, Alcanivorax pacificus type strain W11-5, isolated from deep sea sediment.</title>
        <authorList>
            <person name="Lai Q."/>
            <person name="Shao Z."/>
        </authorList>
    </citation>
    <scope>NUCLEOTIDE SEQUENCE [LARGE SCALE GENOMIC DNA]</scope>
    <source>
        <strain evidence="2 3">W11-5</strain>
    </source>
</reference>
<organism evidence="2 3">
    <name type="scientific">Isoalcanivorax pacificus W11-5</name>
    <dbReference type="NCBI Taxonomy" id="391936"/>
    <lineage>
        <taxon>Bacteria</taxon>
        <taxon>Pseudomonadati</taxon>
        <taxon>Pseudomonadota</taxon>
        <taxon>Gammaproteobacteria</taxon>
        <taxon>Oceanospirillales</taxon>
        <taxon>Alcanivoracaceae</taxon>
        <taxon>Isoalcanivorax</taxon>
    </lineage>
</organism>
<evidence type="ECO:0000313" key="2">
    <source>
        <dbReference type="EMBL" id="AJD49853.1"/>
    </source>
</evidence>